<feature type="compositionally biased region" description="Low complexity" evidence="6">
    <location>
        <begin position="309"/>
        <end position="330"/>
    </location>
</feature>
<accession>A0A8H4V8X1</accession>
<evidence type="ECO:0000256" key="2">
    <source>
        <dbReference type="ARBA" id="ARBA00022771"/>
    </source>
</evidence>
<evidence type="ECO:0000313" key="9">
    <source>
        <dbReference type="Proteomes" id="UP000557566"/>
    </source>
</evidence>
<evidence type="ECO:0000259" key="7">
    <source>
        <dbReference type="PROSITE" id="PS50103"/>
    </source>
</evidence>
<dbReference type="PROSITE" id="PS50103">
    <property type="entry name" value="ZF_C3H1"/>
    <property type="match status" value="1"/>
</dbReference>
<keyword evidence="9" id="KW-1185">Reference proteome</keyword>
<keyword evidence="5" id="KW-0175">Coiled coil</keyword>
<keyword evidence="3 4" id="KW-0862">Zinc</keyword>
<dbReference type="Pfam" id="PF25540">
    <property type="entry name" value="DUF7923"/>
    <property type="match status" value="1"/>
</dbReference>
<dbReference type="Pfam" id="PF25542">
    <property type="entry name" value="zf-CCCH_12"/>
    <property type="match status" value="1"/>
</dbReference>
<sequence>MSQPGHSIVDFVQRFQELQRHRDSTESLIRDLLVYSDRVESSLHLQNTKLLDELQLCKLDLADATNSRRDLQQRLQTSEARCEWFVKENEELKVLQSIALAGHAGSRNSYILVVIDGDSLVFRERWMQQGAEGGRRAAQALLSAIAEHCDDRSGNVDIVTKVVVDLGSLAKALGREVRLDVLADVRDFAAGFSQARASVDFIDVGHDKDAASSKLKDLTRWHLRNYNCRHVLLGISHDAAYAPFLEEMLADDNTRQCIAVIEGAPTAKELVATGVHVLDIGKDLFRTEPVASPPTAPALSPWNGGHQGTASPTTSTDSSHTPASHTPAASAAMSYAHVISSGSPPPQSAAPVPPRPFAAAAAAARSKIQYMQVPPQQPDWNPGPRGLDEPITVSVQALEYIKKRKDKEKLCNNHFLRGPCTKGDACHFYHNYKPSADEINAISVLARQNPCTNGQDCVQEDCIYGHHCPSIKDAMCCHPFCKFAEDAHPPGTRFKNVHIRAN</sequence>
<evidence type="ECO:0000256" key="3">
    <source>
        <dbReference type="ARBA" id="ARBA00022833"/>
    </source>
</evidence>
<feature type="region of interest" description="Disordered" evidence="6">
    <location>
        <begin position="289"/>
        <end position="330"/>
    </location>
</feature>
<feature type="region of interest" description="Disordered" evidence="6">
    <location>
        <begin position="338"/>
        <end position="357"/>
    </location>
</feature>
<dbReference type="Pfam" id="PF25543">
    <property type="entry name" value="zf-CCCH_tandem"/>
    <property type="match status" value="1"/>
</dbReference>
<proteinExistence type="predicted"/>
<dbReference type="Proteomes" id="UP000557566">
    <property type="component" value="Unassembled WGS sequence"/>
</dbReference>
<dbReference type="EMBL" id="JAAVMX010000002">
    <property type="protein sequence ID" value="KAF4512283.1"/>
    <property type="molecule type" value="Genomic_DNA"/>
</dbReference>
<dbReference type="InterPro" id="IPR036855">
    <property type="entry name" value="Znf_CCCH_sf"/>
</dbReference>
<reference evidence="8 9" key="1">
    <citation type="journal article" date="2020" name="Genome Biol. Evol.">
        <title>A new high-quality draft genome assembly of the Chinese cordyceps Ophiocordyceps sinensis.</title>
        <authorList>
            <person name="Shu R."/>
            <person name="Zhang J."/>
            <person name="Meng Q."/>
            <person name="Zhang H."/>
            <person name="Zhou G."/>
            <person name="Li M."/>
            <person name="Wu P."/>
            <person name="Zhao Y."/>
            <person name="Chen C."/>
            <person name="Qin Q."/>
        </authorList>
    </citation>
    <scope>NUCLEOTIDE SEQUENCE [LARGE SCALE GENOMIC DNA]</scope>
    <source>
        <strain evidence="8 9">IOZ07</strain>
    </source>
</reference>
<dbReference type="SUPFAM" id="SSF90229">
    <property type="entry name" value="CCCH zinc finger"/>
    <property type="match status" value="1"/>
</dbReference>
<evidence type="ECO:0000256" key="6">
    <source>
        <dbReference type="SAM" id="MobiDB-lite"/>
    </source>
</evidence>
<dbReference type="PANTHER" id="PTHR37543:SF1">
    <property type="entry name" value="CCCH ZINC FINGER DNA BINDING PROTEIN (AFU_ORTHOLOGUE AFUA_5G12760)"/>
    <property type="match status" value="1"/>
</dbReference>
<organism evidence="8 9">
    <name type="scientific">Ophiocordyceps sinensis</name>
    <dbReference type="NCBI Taxonomy" id="72228"/>
    <lineage>
        <taxon>Eukaryota</taxon>
        <taxon>Fungi</taxon>
        <taxon>Dikarya</taxon>
        <taxon>Ascomycota</taxon>
        <taxon>Pezizomycotina</taxon>
        <taxon>Sordariomycetes</taxon>
        <taxon>Hypocreomycetidae</taxon>
        <taxon>Hypocreales</taxon>
        <taxon>Ophiocordycipitaceae</taxon>
        <taxon>Ophiocordyceps</taxon>
    </lineage>
</organism>
<dbReference type="GO" id="GO:0008270">
    <property type="term" value="F:zinc ion binding"/>
    <property type="evidence" value="ECO:0007669"/>
    <property type="project" value="UniProtKB-KW"/>
</dbReference>
<comment type="caution">
    <text evidence="8">The sequence shown here is derived from an EMBL/GenBank/DDBJ whole genome shotgun (WGS) entry which is preliminary data.</text>
</comment>
<dbReference type="SMART" id="SM00356">
    <property type="entry name" value="ZnF_C3H1"/>
    <property type="match status" value="1"/>
</dbReference>
<protein>
    <recommendedName>
        <fullName evidence="7">C3H1-type domain-containing protein</fullName>
    </recommendedName>
</protein>
<feature type="zinc finger region" description="C3H1-type" evidence="4">
    <location>
        <begin position="405"/>
        <end position="433"/>
    </location>
</feature>
<keyword evidence="2 4" id="KW-0863">Zinc-finger</keyword>
<dbReference type="InterPro" id="IPR057683">
    <property type="entry name" value="DUF7923"/>
</dbReference>
<keyword evidence="1 4" id="KW-0479">Metal-binding</keyword>
<dbReference type="InterPro" id="IPR057654">
    <property type="entry name" value="Znf-CCCH_tandem"/>
</dbReference>
<dbReference type="InterPro" id="IPR000571">
    <property type="entry name" value="Znf_CCCH"/>
</dbReference>
<dbReference type="Gene3D" id="4.10.1000.10">
    <property type="entry name" value="Zinc finger, CCCH-type"/>
    <property type="match status" value="1"/>
</dbReference>
<dbReference type="OrthoDB" id="4924670at2759"/>
<feature type="compositionally biased region" description="Pro residues" evidence="6">
    <location>
        <begin position="343"/>
        <end position="356"/>
    </location>
</feature>
<name>A0A8H4V8X1_9HYPO</name>
<gene>
    <name evidence="8" type="ORF">G6O67_001446</name>
</gene>
<feature type="coiled-coil region" evidence="5">
    <location>
        <begin position="54"/>
        <end position="81"/>
    </location>
</feature>
<dbReference type="AlphaFoldDB" id="A0A8H4V8X1"/>
<feature type="domain" description="C3H1-type" evidence="7">
    <location>
        <begin position="405"/>
        <end position="433"/>
    </location>
</feature>
<evidence type="ECO:0000256" key="4">
    <source>
        <dbReference type="PROSITE-ProRule" id="PRU00723"/>
    </source>
</evidence>
<dbReference type="PANTHER" id="PTHR37543">
    <property type="entry name" value="CCCH ZINC FINGER DNA BINDING PROTEIN (AFU_ORTHOLOGUE AFUA_5G12760)"/>
    <property type="match status" value="1"/>
</dbReference>
<evidence type="ECO:0000256" key="5">
    <source>
        <dbReference type="SAM" id="Coils"/>
    </source>
</evidence>
<evidence type="ECO:0000313" key="8">
    <source>
        <dbReference type="EMBL" id="KAF4512283.1"/>
    </source>
</evidence>
<evidence type="ECO:0000256" key="1">
    <source>
        <dbReference type="ARBA" id="ARBA00022723"/>
    </source>
</evidence>